<feature type="region of interest" description="Disordered" evidence="1">
    <location>
        <begin position="636"/>
        <end position="655"/>
    </location>
</feature>
<feature type="compositionally biased region" description="Low complexity" evidence="1">
    <location>
        <begin position="471"/>
        <end position="504"/>
    </location>
</feature>
<dbReference type="eggNOG" id="ENOG502RM97">
    <property type="taxonomic scope" value="Eukaryota"/>
</dbReference>
<evidence type="ECO:0000313" key="4">
    <source>
        <dbReference type="EMBL" id="EGP91532.1"/>
    </source>
</evidence>
<keyword evidence="3" id="KW-0732">Signal</keyword>
<dbReference type="GeneID" id="13398988"/>
<keyword evidence="5" id="KW-1185">Reference proteome</keyword>
<dbReference type="AlphaFoldDB" id="F9X0F1"/>
<feature type="region of interest" description="Disordered" evidence="1">
    <location>
        <begin position="575"/>
        <end position="606"/>
    </location>
</feature>
<feature type="compositionally biased region" description="Basic and acidic residues" evidence="1">
    <location>
        <begin position="965"/>
        <end position="978"/>
    </location>
</feature>
<evidence type="ECO:0000256" key="1">
    <source>
        <dbReference type="SAM" id="MobiDB-lite"/>
    </source>
</evidence>
<dbReference type="KEGG" id="ztr:MYCGRDRAFT_89827"/>
<dbReference type="EMBL" id="CM001196">
    <property type="protein sequence ID" value="EGP91532.1"/>
    <property type="molecule type" value="Genomic_DNA"/>
</dbReference>
<dbReference type="OrthoDB" id="3910578at2759"/>
<feature type="signal peptide" evidence="3">
    <location>
        <begin position="1"/>
        <end position="18"/>
    </location>
</feature>
<feature type="region of interest" description="Disordered" evidence="1">
    <location>
        <begin position="895"/>
        <end position="915"/>
    </location>
</feature>
<feature type="compositionally biased region" description="Acidic residues" evidence="1">
    <location>
        <begin position="577"/>
        <end position="588"/>
    </location>
</feature>
<dbReference type="VEuPathDB" id="FungiDB:ZTRI_1.1501"/>
<feature type="compositionally biased region" description="Gly residues" evidence="1">
    <location>
        <begin position="896"/>
        <end position="906"/>
    </location>
</feature>
<evidence type="ECO:0000256" key="3">
    <source>
        <dbReference type="SAM" id="SignalP"/>
    </source>
</evidence>
<reference evidence="4 5" key="1">
    <citation type="journal article" date="2011" name="PLoS Genet.">
        <title>Finished genome of the fungal wheat pathogen Mycosphaerella graminicola reveals dispensome structure, chromosome plasticity, and stealth pathogenesis.</title>
        <authorList>
            <person name="Goodwin S.B."/>
            <person name="Ben M'barek S."/>
            <person name="Dhillon B."/>
            <person name="Wittenberg A.H.J."/>
            <person name="Crane C.F."/>
            <person name="Hane J.K."/>
            <person name="Foster A.J."/>
            <person name="Van der Lee T.A.J."/>
            <person name="Grimwood J."/>
            <person name="Aerts A."/>
            <person name="Antoniw J."/>
            <person name="Bailey A."/>
            <person name="Bluhm B."/>
            <person name="Bowler J."/>
            <person name="Bristow J."/>
            <person name="van der Burgt A."/>
            <person name="Canto-Canche B."/>
            <person name="Churchill A.C.L."/>
            <person name="Conde-Ferraez L."/>
            <person name="Cools H.J."/>
            <person name="Coutinho P.M."/>
            <person name="Csukai M."/>
            <person name="Dehal P."/>
            <person name="De Wit P."/>
            <person name="Donzelli B."/>
            <person name="van de Geest H.C."/>
            <person name="van Ham R.C.H.J."/>
            <person name="Hammond-Kosack K.E."/>
            <person name="Henrissat B."/>
            <person name="Kilian A."/>
            <person name="Kobayashi A.K."/>
            <person name="Koopmann E."/>
            <person name="Kourmpetis Y."/>
            <person name="Kuzniar A."/>
            <person name="Lindquist E."/>
            <person name="Lombard V."/>
            <person name="Maliepaard C."/>
            <person name="Martins N."/>
            <person name="Mehrabi R."/>
            <person name="Nap J.P.H."/>
            <person name="Ponomarenko A."/>
            <person name="Rudd J.J."/>
            <person name="Salamov A."/>
            <person name="Schmutz J."/>
            <person name="Schouten H.J."/>
            <person name="Shapiro H."/>
            <person name="Stergiopoulos I."/>
            <person name="Torriani S.F.F."/>
            <person name="Tu H."/>
            <person name="de Vries R.P."/>
            <person name="Waalwijk C."/>
            <person name="Ware S.B."/>
            <person name="Wiebenga A."/>
            <person name="Zwiers L.-H."/>
            <person name="Oliver R.P."/>
            <person name="Grigoriev I.V."/>
            <person name="Kema G.H.J."/>
        </authorList>
    </citation>
    <scope>NUCLEOTIDE SEQUENCE [LARGE SCALE GENOMIC DNA]</scope>
    <source>
        <strain evidence="5">CBS 115943 / IPO323</strain>
    </source>
</reference>
<organism evidence="4 5">
    <name type="scientific">Zymoseptoria tritici (strain CBS 115943 / IPO323)</name>
    <name type="common">Speckled leaf blotch fungus</name>
    <name type="synonym">Septoria tritici</name>
    <dbReference type="NCBI Taxonomy" id="336722"/>
    <lineage>
        <taxon>Eukaryota</taxon>
        <taxon>Fungi</taxon>
        <taxon>Dikarya</taxon>
        <taxon>Ascomycota</taxon>
        <taxon>Pezizomycotina</taxon>
        <taxon>Dothideomycetes</taxon>
        <taxon>Dothideomycetidae</taxon>
        <taxon>Mycosphaerellales</taxon>
        <taxon>Mycosphaerellaceae</taxon>
        <taxon>Zymoseptoria</taxon>
    </lineage>
</organism>
<protein>
    <submittedName>
        <fullName evidence="4">Ca2+-modulated nonselective cation channel polycystin</fullName>
    </submittedName>
</protein>
<keyword evidence="2" id="KW-0812">Transmembrane</keyword>
<dbReference type="InParanoid" id="F9X0F1"/>
<feature type="region of interest" description="Disordered" evidence="1">
    <location>
        <begin position="965"/>
        <end position="996"/>
    </location>
</feature>
<feature type="chain" id="PRO_5003389857" evidence="3">
    <location>
        <begin position="19"/>
        <end position="996"/>
    </location>
</feature>
<feature type="region of interest" description="Disordered" evidence="1">
    <location>
        <begin position="920"/>
        <end position="939"/>
    </location>
</feature>
<keyword evidence="2" id="KW-1133">Transmembrane helix</keyword>
<feature type="transmembrane region" description="Helical" evidence="2">
    <location>
        <begin position="832"/>
        <end position="856"/>
    </location>
</feature>
<gene>
    <name evidence="4" type="ORF">MYCGRDRAFT_89827</name>
</gene>
<accession>F9X0F1</accession>
<name>F9X0F1_ZYMTI</name>
<dbReference type="Proteomes" id="UP000008062">
    <property type="component" value="Chromosome 1"/>
</dbReference>
<keyword evidence="2" id="KW-0472">Membrane</keyword>
<dbReference type="RefSeq" id="XP_003856556.1">
    <property type="nucleotide sequence ID" value="XM_003856508.1"/>
</dbReference>
<proteinExistence type="predicted"/>
<dbReference type="HOGENOM" id="CLU_300567_0_0_1"/>
<sequence>MQPPKLLLALSLAATGLAHGIHQPHQQHAQEPDLTPRDDAKNDMVLMVHEVEVPLLQPEPDCLYCATVTIPLDMADFLTDNLAPTAGLEAGDITKTVAATAHVFTPGSKIAELEIPGGLAPGFHRTTTRQMKHHPLHDITFEYTIKNTDPATEFVMTISDEKHGTSTISAEVSTVNGGTREVLIERYAKVGSDGFSTTVTATPDWKPAKTAVDNHVHTSKATPRHVQMNFPTDKRAGETWTTTVPADDAMVTATITVMNTAPTHYLMTFHDGDYTEVVEAQVSRGARHHHVSLEETMTLNGLTSKHVVTWPNPKPKKTKGAIVRRAIRTMVVTVLDQKPGYTTLNSPTNIDSDVETSFITVTETKQLGAPLTPDSEVDVTTVSVETTVTQETTIQGEPTTVTTTQATTLTVAAVRKSTTSSSSSSQTTETSETSSEPTSTAAAEPTSTSSSDDMPSIFTRFNVPIGASSDESSASSSTTEPSSTTEAPLPTTEAPLPTTATPLPTIFPMPCDAQQVMTWLINGDVATSGVTVADLKEEHPDLDWNEVEFIANVFRNINGTLDEPTAQSAAVHCIESRDDDEDDSEDDSATCACPAPGLANFGTAPTTTTEFDTDLASEMPLWTPPALAVRLQQLSDADTTPPSTTGSDITSSPTVTGHVTGMLVVDAVAPSSSNIPTDEELWRPACRGHRWHKSKEQKSECALQRCMWNYIKPINYTTIFPAMMFDPYRATPMMDFVTQYTALVDHVHWGTSENSIYYPMTVFENTTTRERMDIAARTLFVETLTTTTAIRQTPTELAKKTGVAKDPKCYDEKSCYDYCIADYEEHKHGMKFWLLTVALPIGLLMLVALCCCGGLLHRKRRKQPVDEKNPNAVQVVTTQAVDTPAAAGAAAAAAARGGGNPAGAGTMGRQAEEGRSRVHFPEEGAGGAGQTVTPAGQAAAAPVEKVVQVPVTTAEKAAGAEHVEHVPGHDGADGHRTGSEMMDMGSLRGRKKNRME</sequence>
<feature type="region of interest" description="Disordered" evidence="1">
    <location>
        <begin position="415"/>
        <end position="505"/>
    </location>
</feature>
<evidence type="ECO:0000256" key="2">
    <source>
        <dbReference type="SAM" id="Phobius"/>
    </source>
</evidence>
<evidence type="ECO:0000313" key="5">
    <source>
        <dbReference type="Proteomes" id="UP000008062"/>
    </source>
</evidence>
<feature type="compositionally biased region" description="Low complexity" evidence="1">
    <location>
        <begin position="415"/>
        <end position="456"/>
    </location>
</feature>